<dbReference type="Proteomes" id="UP001165430">
    <property type="component" value="Unassembled WGS sequence"/>
</dbReference>
<accession>A0ABS9VBI2</accession>
<name>A0ABS9VBI2_9BACT</name>
<protein>
    <submittedName>
        <fullName evidence="1">Uncharacterized protein</fullName>
    </submittedName>
</protein>
<dbReference type="RefSeq" id="WP_241411821.1">
    <property type="nucleotide sequence ID" value="NZ_JAKZGO010000007.1"/>
</dbReference>
<reference evidence="1" key="1">
    <citation type="submission" date="2022-03" db="EMBL/GenBank/DDBJ databases">
        <title>De novo assembled genomes of Belliella spp. (Cyclobacteriaceae) strains.</title>
        <authorList>
            <person name="Szabo A."/>
            <person name="Korponai K."/>
            <person name="Felfoldi T."/>
        </authorList>
    </citation>
    <scope>NUCLEOTIDE SEQUENCE</scope>
    <source>
        <strain evidence="1">DSM 111903</strain>
    </source>
</reference>
<keyword evidence="2" id="KW-1185">Reference proteome</keyword>
<comment type="caution">
    <text evidence="1">The sequence shown here is derived from an EMBL/GenBank/DDBJ whole genome shotgun (WGS) entry which is preliminary data.</text>
</comment>
<evidence type="ECO:0000313" key="2">
    <source>
        <dbReference type="Proteomes" id="UP001165430"/>
    </source>
</evidence>
<sequence length="194" mass="22519">MAKTSQLSSGKTFHLDFYLNGTYSRALSLIEGFRVLLDSKNYMAASHIIRPYLDNFLRLFASHLVKNPNGFGNEVMKGKKMEEFFDKENPKKTLKDWYLREKASESHPWINEVYKKTSGYIHFSSKHIFNPISKVNKEDGTIGPYLTNYDSETVTDLNRIEAVLVIIEISNCILEYAYGWTRTKNQDYLSFCKV</sequence>
<proteinExistence type="predicted"/>
<evidence type="ECO:0000313" key="1">
    <source>
        <dbReference type="EMBL" id="MCH7413780.1"/>
    </source>
</evidence>
<dbReference type="EMBL" id="JAKZGO010000007">
    <property type="protein sequence ID" value="MCH7413780.1"/>
    <property type="molecule type" value="Genomic_DNA"/>
</dbReference>
<organism evidence="1 2">
    <name type="scientific">Belliella alkalica</name>
    <dbReference type="NCBI Taxonomy" id="1730871"/>
    <lineage>
        <taxon>Bacteria</taxon>
        <taxon>Pseudomonadati</taxon>
        <taxon>Bacteroidota</taxon>
        <taxon>Cytophagia</taxon>
        <taxon>Cytophagales</taxon>
        <taxon>Cyclobacteriaceae</taxon>
        <taxon>Belliella</taxon>
    </lineage>
</organism>
<gene>
    <name evidence="1" type="ORF">MM213_09815</name>
</gene>